<dbReference type="OrthoDB" id="263283at2759"/>
<dbReference type="EMBL" id="MU004188">
    <property type="protein sequence ID" value="KAF2496284.1"/>
    <property type="molecule type" value="Genomic_DNA"/>
</dbReference>
<dbReference type="InterPro" id="IPR003347">
    <property type="entry name" value="JmjC_dom"/>
</dbReference>
<dbReference type="Gene3D" id="2.60.120.650">
    <property type="entry name" value="Cupin"/>
    <property type="match status" value="1"/>
</dbReference>
<dbReference type="AlphaFoldDB" id="A0A6A6QVY5"/>
<evidence type="ECO:0000313" key="3">
    <source>
        <dbReference type="Proteomes" id="UP000799750"/>
    </source>
</evidence>
<name>A0A6A6QVY5_9PEZI</name>
<evidence type="ECO:0000313" key="2">
    <source>
        <dbReference type="EMBL" id="KAF2496284.1"/>
    </source>
</evidence>
<proteinExistence type="predicted"/>
<dbReference type="PROSITE" id="PS51184">
    <property type="entry name" value="JMJC"/>
    <property type="match status" value="1"/>
</dbReference>
<dbReference type="SUPFAM" id="SSF51197">
    <property type="entry name" value="Clavaminate synthase-like"/>
    <property type="match status" value="1"/>
</dbReference>
<feature type="non-terminal residue" evidence="2">
    <location>
        <position position="273"/>
    </location>
</feature>
<evidence type="ECO:0000259" key="1">
    <source>
        <dbReference type="PROSITE" id="PS51184"/>
    </source>
</evidence>
<gene>
    <name evidence="2" type="ORF">BU16DRAFT_426776</name>
</gene>
<feature type="non-terminal residue" evidence="2">
    <location>
        <position position="1"/>
    </location>
</feature>
<reference evidence="2" key="1">
    <citation type="journal article" date="2020" name="Stud. Mycol.">
        <title>101 Dothideomycetes genomes: a test case for predicting lifestyles and emergence of pathogens.</title>
        <authorList>
            <person name="Haridas S."/>
            <person name="Albert R."/>
            <person name="Binder M."/>
            <person name="Bloem J."/>
            <person name="Labutti K."/>
            <person name="Salamov A."/>
            <person name="Andreopoulos B."/>
            <person name="Baker S."/>
            <person name="Barry K."/>
            <person name="Bills G."/>
            <person name="Bluhm B."/>
            <person name="Cannon C."/>
            <person name="Castanera R."/>
            <person name="Culley D."/>
            <person name="Daum C."/>
            <person name="Ezra D."/>
            <person name="Gonzalez J."/>
            <person name="Henrissat B."/>
            <person name="Kuo A."/>
            <person name="Liang C."/>
            <person name="Lipzen A."/>
            <person name="Lutzoni F."/>
            <person name="Magnuson J."/>
            <person name="Mondo S."/>
            <person name="Nolan M."/>
            <person name="Ohm R."/>
            <person name="Pangilinan J."/>
            <person name="Park H.-J."/>
            <person name="Ramirez L."/>
            <person name="Alfaro M."/>
            <person name="Sun H."/>
            <person name="Tritt A."/>
            <person name="Yoshinaga Y."/>
            <person name="Zwiers L.-H."/>
            <person name="Turgeon B."/>
            <person name="Goodwin S."/>
            <person name="Spatafora J."/>
            <person name="Crous P."/>
            <person name="Grigoriev I."/>
        </authorList>
    </citation>
    <scope>NUCLEOTIDE SEQUENCE</scope>
    <source>
        <strain evidence="2">CBS 269.34</strain>
    </source>
</reference>
<accession>A0A6A6QVY5</accession>
<sequence length="273" mass="30533">SRFRPVDILDILNIESFRTSHFNLGVPALLRNQFRHIPAISRWFNPYPSKPGFHQLNAAYLEPHGSVIVPLELTRATHPLSDSIPDDAEYHSQTFQRFEAPLSVFLAASSSPHASPGNLYLAQCSLDSLPLPLQADLPTPDVILKVGKGDLYANSLWLGRPPTRTPLHRDPNPNIFVQLAGQKVVRLLEPEIGRAVYERSRSANGHANIRGQEMMEGQEMERLEDAVWGENGETKGWEAILGSGDGLFIPKGWWHSVRSFGDGISGSVNWWFR</sequence>
<dbReference type="PANTHER" id="PTHR12461">
    <property type="entry name" value="HYPOXIA-INDUCIBLE FACTOR 1 ALPHA INHIBITOR-RELATED"/>
    <property type="match status" value="1"/>
</dbReference>
<feature type="domain" description="JmjC" evidence="1">
    <location>
        <begin position="126"/>
        <end position="273"/>
    </location>
</feature>
<protein>
    <submittedName>
        <fullName evidence="2">Clavaminate synthase-like protein</fullName>
    </submittedName>
</protein>
<dbReference type="Pfam" id="PF13621">
    <property type="entry name" value="Cupin_8"/>
    <property type="match status" value="1"/>
</dbReference>
<keyword evidence="3" id="KW-1185">Reference proteome</keyword>
<dbReference type="PANTHER" id="PTHR12461:SF105">
    <property type="entry name" value="HYPOXIA-INDUCIBLE FACTOR 1-ALPHA INHIBITOR"/>
    <property type="match status" value="1"/>
</dbReference>
<dbReference type="InterPro" id="IPR041667">
    <property type="entry name" value="Cupin_8"/>
</dbReference>
<dbReference type="Proteomes" id="UP000799750">
    <property type="component" value="Unassembled WGS sequence"/>
</dbReference>
<organism evidence="2 3">
    <name type="scientific">Lophium mytilinum</name>
    <dbReference type="NCBI Taxonomy" id="390894"/>
    <lineage>
        <taxon>Eukaryota</taxon>
        <taxon>Fungi</taxon>
        <taxon>Dikarya</taxon>
        <taxon>Ascomycota</taxon>
        <taxon>Pezizomycotina</taxon>
        <taxon>Dothideomycetes</taxon>
        <taxon>Pleosporomycetidae</taxon>
        <taxon>Mytilinidiales</taxon>
        <taxon>Mytilinidiaceae</taxon>
        <taxon>Lophium</taxon>
    </lineage>
</organism>